<feature type="binding site" evidence="8">
    <location>
        <position position="291"/>
    </location>
    <ligand>
        <name>L-glutamine</name>
        <dbReference type="ChEBI" id="CHEBI:58359"/>
    </ligand>
</feature>
<evidence type="ECO:0000256" key="2">
    <source>
        <dbReference type="ARBA" id="ARBA00007800"/>
    </source>
</evidence>
<feature type="active site" description="Nucleophile" evidence="8">
    <location>
        <position position="247"/>
    </location>
</feature>
<comment type="pathway">
    <text evidence="1 8">Amino-acid biosynthesis; L-arginine biosynthesis; carbamoyl phosphate from bicarbonate: step 1/1.</text>
</comment>
<dbReference type="RefSeq" id="WP_112333227.1">
    <property type="nucleotide sequence ID" value="NZ_JADPHD010000002.1"/>
</dbReference>
<gene>
    <name evidence="8" type="primary">carA</name>
    <name evidence="10" type="ORF">DPQ25_10995</name>
</gene>
<dbReference type="InterPro" id="IPR002474">
    <property type="entry name" value="CarbamoylP_synth_ssu_N"/>
</dbReference>
<comment type="function">
    <text evidence="8">Small subunit of the glutamine-dependent carbamoyl phosphate synthetase (CPSase). CPSase catalyzes the formation of carbamoyl phosphate from the ammonia moiety of glutamine, carbonate, and phosphate donated by ATP, constituting the first step of 2 biosynthetic pathways, one leading to arginine and/or urea and the other to pyrimidine nucleotides. The small subunit (glutamine amidotransferase) binds and cleaves glutamine to supply the large subunit with the substrate ammonia.</text>
</comment>
<dbReference type="EC" id="6.3.5.5" evidence="8"/>
<dbReference type="InterPro" id="IPR050472">
    <property type="entry name" value="Anth_synth/Amidotransfase"/>
</dbReference>
<evidence type="ECO:0000256" key="7">
    <source>
        <dbReference type="ARBA" id="ARBA00048816"/>
    </source>
</evidence>
<dbReference type="InterPro" id="IPR036480">
    <property type="entry name" value="CarbP_synth_ssu_N_sf"/>
</dbReference>
<dbReference type="PRINTS" id="PR00097">
    <property type="entry name" value="ANTSNTHASEII"/>
</dbReference>
<dbReference type="HAMAP" id="MF_01209">
    <property type="entry name" value="CPSase_S_chain"/>
    <property type="match status" value="1"/>
</dbReference>
<keyword evidence="6 8" id="KW-0315">Glutamine amidotransferase</keyword>
<feature type="binding site" evidence="8">
    <location>
        <position position="45"/>
    </location>
    <ligand>
        <name>L-glutamine</name>
        <dbReference type="ChEBI" id="CHEBI:58359"/>
    </ligand>
</feature>
<dbReference type="AlphaFoldDB" id="A0A328U9P3"/>
<dbReference type="PROSITE" id="PS51273">
    <property type="entry name" value="GATASE_TYPE_1"/>
    <property type="match status" value="1"/>
</dbReference>
<dbReference type="Pfam" id="PF00117">
    <property type="entry name" value="GATase"/>
    <property type="match status" value="1"/>
</dbReference>
<evidence type="ECO:0000256" key="1">
    <source>
        <dbReference type="ARBA" id="ARBA00005077"/>
    </source>
</evidence>
<evidence type="ECO:0000313" key="11">
    <source>
        <dbReference type="Proteomes" id="UP000249377"/>
    </source>
</evidence>
<keyword evidence="4 8" id="KW-0547">Nucleotide-binding</keyword>
<comment type="subunit">
    <text evidence="8">Composed of two chains; the small (or glutamine) chain promotes the hydrolysis of glutamine to ammonia, which is used by the large (or ammonia) chain to synthesize carbamoyl phosphate. Tetramer of heterodimers (alpha,beta)4.</text>
</comment>
<dbReference type="GO" id="GO:0006207">
    <property type="term" value="P:'de novo' pyrimidine nucleobase biosynthetic process"/>
    <property type="evidence" value="ECO:0007669"/>
    <property type="project" value="InterPro"/>
</dbReference>
<dbReference type="InterPro" id="IPR006274">
    <property type="entry name" value="CarbamoylP_synth_ssu"/>
</dbReference>
<name>A0A328U9P3_9FIRM</name>
<dbReference type="Gene3D" id="3.40.50.880">
    <property type="match status" value="1"/>
</dbReference>
<evidence type="ECO:0000256" key="4">
    <source>
        <dbReference type="ARBA" id="ARBA00022741"/>
    </source>
</evidence>
<dbReference type="PANTHER" id="PTHR43418">
    <property type="entry name" value="MULTIFUNCTIONAL TRYPTOPHAN BIOSYNTHESIS PROTEIN-RELATED"/>
    <property type="match status" value="1"/>
</dbReference>
<organism evidence="10 11">
    <name type="scientific">Hydrogeniiclostridium mannosilyticum</name>
    <dbReference type="NCBI Taxonomy" id="2764322"/>
    <lineage>
        <taxon>Bacteria</taxon>
        <taxon>Bacillati</taxon>
        <taxon>Bacillota</taxon>
        <taxon>Clostridia</taxon>
        <taxon>Eubacteriales</taxon>
        <taxon>Acutalibacteraceae</taxon>
        <taxon>Hydrogeniiclostridium</taxon>
    </lineage>
</organism>
<dbReference type="InterPro" id="IPR035686">
    <property type="entry name" value="CPSase_GATase1"/>
</dbReference>
<dbReference type="GO" id="GO:0004359">
    <property type="term" value="F:glutaminase activity"/>
    <property type="evidence" value="ECO:0007669"/>
    <property type="project" value="RHEA"/>
</dbReference>
<dbReference type="UniPathway" id="UPA00070">
    <property type="reaction ID" value="UER00115"/>
</dbReference>
<evidence type="ECO:0000259" key="9">
    <source>
        <dbReference type="SMART" id="SM01097"/>
    </source>
</evidence>
<dbReference type="PANTHER" id="PTHR43418:SF7">
    <property type="entry name" value="CARBAMOYL-PHOSPHATE SYNTHASE SMALL CHAIN"/>
    <property type="match status" value="1"/>
</dbReference>
<dbReference type="Pfam" id="PF00988">
    <property type="entry name" value="CPSase_sm_chain"/>
    <property type="match status" value="1"/>
</dbReference>
<feature type="binding site" evidence="8">
    <location>
        <position position="292"/>
    </location>
    <ligand>
        <name>L-glutamine</name>
        <dbReference type="ChEBI" id="CHEBI:58359"/>
    </ligand>
</feature>
<dbReference type="GO" id="GO:0005524">
    <property type="term" value="F:ATP binding"/>
    <property type="evidence" value="ECO:0007669"/>
    <property type="project" value="UniProtKB-UniRule"/>
</dbReference>
<evidence type="ECO:0000256" key="3">
    <source>
        <dbReference type="ARBA" id="ARBA00022598"/>
    </source>
</evidence>
<protein>
    <recommendedName>
        <fullName evidence="8">Carbamoyl phosphate synthase small chain</fullName>
        <ecNumber evidence="8">6.3.5.5</ecNumber>
    </recommendedName>
    <alternativeName>
        <fullName evidence="8">Carbamoyl phosphate synthetase glutamine chain</fullName>
    </alternativeName>
</protein>
<dbReference type="GO" id="GO:0006526">
    <property type="term" value="P:L-arginine biosynthetic process"/>
    <property type="evidence" value="ECO:0007669"/>
    <property type="project" value="UniProtKB-UniRule"/>
</dbReference>
<dbReference type="PRINTS" id="PR00099">
    <property type="entry name" value="CPSGATASE"/>
</dbReference>
<dbReference type="SMART" id="SM01097">
    <property type="entry name" value="CPSase_sm_chain"/>
    <property type="match status" value="1"/>
</dbReference>
<feature type="region of interest" description="CPSase" evidence="8">
    <location>
        <begin position="1"/>
        <end position="170"/>
    </location>
</feature>
<feature type="binding site" evidence="8">
    <location>
        <position position="221"/>
    </location>
    <ligand>
        <name>L-glutamine</name>
        <dbReference type="ChEBI" id="CHEBI:58359"/>
    </ligand>
</feature>
<feature type="binding site" evidence="8">
    <location>
        <position position="219"/>
    </location>
    <ligand>
        <name>L-glutamine</name>
        <dbReference type="ChEBI" id="CHEBI:58359"/>
    </ligand>
</feature>
<dbReference type="CDD" id="cd01744">
    <property type="entry name" value="GATase1_CPSase"/>
    <property type="match status" value="1"/>
</dbReference>
<keyword evidence="11" id="KW-1185">Reference proteome</keyword>
<accession>A0A328U9P3</accession>
<feature type="active site" evidence="8">
    <location>
        <position position="334"/>
    </location>
</feature>
<evidence type="ECO:0000256" key="5">
    <source>
        <dbReference type="ARBA" id="ARBA00022840"/>
    </source>
</evidence>
<feature type="binding site" evidence="8">
    <location>
        <position position="289"/>
    </location>
    <ligand>
        <name>L-glutamine</name>
        <dbReference type="ChEBI" id="CHEBI:58359"/>
    </ligand>
</feature>
<dbReference type="InterPro" id="IPR029062">
    <property type="entry name" value="Class_I_gatase-like"/>
</dbReference>
<dbReference type="GO" id="GO:0044205">
    <property type="term" value="P:'de novo' UMP biosynthetic process"/>
    <property type="evidence" value="ECO:0007669"/>
    <property type="project" value="UniProtKB-UniRule"/>
</dbReference>
<evidence type="ECO:0000313" key="10">
    <source>
        <dbReference type="EMBL" id="RAQ25536.1"/>
    </source>
</evidence>
<dbReference type="UniPathway" id="UPA00068">
    <property type="reaction ID" value="UER00171"/>
</dbReference>
<keyword evidence="8" id="KW-0055">Arginine biosynthesis</keyword>
<proteinExistence type="inferred from homology"/>
<sequence>MKALLMLENGKTFEGVGFGYEHDVLCEVVFNSAMCGYTELLTDPSYAGQGVVMTFPLMGNYGICYDDAESTRPWLGAFIVHSVSGLASNFRCDLSLDTYLKQNKIPGMYGLDTRALTRILRESGTMKGMICYGENIDTAAMQQKIRDFALKSHVPEVSCNGGKVYGDGKIRVALADYGVKLNIVRSLVKRGCTVKCFPYDANFEDMLAFNPDGIMLSNGPGDPTACTKAIQELKKVYDYGIPTFAICLGHQLMALAKGASTYRLKYGHRGINHPVKDLQTSRVYITSQNHGFVVDAGTVDPAVADVSFVSMNDQSVEGLTYKNGKVFSVQFHPEASPGPLDTGFLFDKFIHLIGGGQL</sequence>
<dbReference type="PRINTS" id="PR00096">
    <property type="entry name" value="GATASE"/>
</dbReference>
<comment type="caution">
    <text evidence="10">The sequence shown here is derived from an EMBL/GenBank/DDBJ whole genome shotgun (WGS) entry which is preliminary data.</text>
</comment>
<keyword evidence="5 8" id="KW-0067">ATP-binding</keyword>
<dbReference type="SUPFAM" id="SSF52021">
    <property type="entry name" value="Carbamoyl phosphate synthetase, small subunit N-terminal domain"/>
    <property type="match status" value="1"/>
</dbReference>
<comment type="pathway">
    <text evidence="8">Pyrimidine metabolism; UMP biosynthesis via de novo pathway; (S)-dihydroorotate from bicarbonate: step 1/3.</text>
</comment>
<feature type="active site" evidence="8">
    <location>
        <position position="332"/>
    </location>
</feature>
<comment type="catalytic activity">
    <reaction evidence="7 8">
        <text>hydrogencarbonate + L-glutamine + 2 ATP + H2O = carbamoyl phosphate + L-glutamate + 2 ADP + phosphate + 2 H(+)</text>
        <dbReference type="Rhea" id="RHEA:18633"/>
        <dbReference type="ChEBI" id="CHEBI:15377"/>
        <dbReference type="ChEBI" id="CHEBI:15378"/>
        <dbReference type="ChEBI" id="CHEBI:17544"/>
        <dbReference type="ChEBI" id="CHEBI:29985"/>
        <dbReference type="ChEBI" id="CHEBI:30616"/>
        <dbReference type="ChEBI" id="CHEBI:43474"/>
        <dbReference type="ChEBI" id="CHEBI:58228"/>
        <dbReference type="ChEBI" id="CHEBI:58359"/>
        <dbReference type="ChEBI" id="CHEBI:456216"/>
        <dbReference type="EC" id="6.3.5.5"/>
    </reaction>
</comment>
<keyword evidence="8" id="KW-0028">Amino-acid biosynthesis</keyword>
<evidence type="ECO:0000256" key="8">
    <source>
        <dbReference type="HAMAP-Rule" id="MF_01209"/>
    </source>
</evidence>
<keyword evidence="3 8" id="KW-0436">Ligase</keyword>
<dbReference type="NCBIfam" id="NF009475">
    <property type="entry name" value="PRK12838.1"/>
    <property type="match status" value="1"/>
</dbReference>
<comment type="similarity">
    <text evidence="2 8">Belongs to the CarA family.</text>
</comment>
<dbReference type="Proteomes" id="UP000249377">
    <property type="component" value="Unassembled WGS sequence"/>
</dbReference>
<reference evidence="10 11" key="1">
    <citation type="submission" date="2018-06" db="EMBL/GenBank/DDBJ databases">
        <title>Noncontiguous genome sequence of Ruminococcaceae bacterium ASD2818.</title>
        <authorList>
            <person name="Chaplin A.V."/>
            <person name="Sokolova S.R."/>
            <person name="Kochetkova T.O."/>
            <person name="Goltsov A.Y."/>
            <person name="Trofimov D.Y."/>
            <person name="Efimov B.A."/>
        </authorList>
    </citation>
    <scope>NUCLEOTIDE SEQUENCE [LARGE SCALE GENOMIC DNA]</scope>
    <source>
        <strain evidence="10 11">ASD2818</strain>
    </source>
</reference>
<dbReference type="GO" id="GO:0004088">
    <property type="term" value="F:carbamoyl-phosphate synthase (glutamine-hydrolyzing) activity"/>
    <property type="evidence" value="ECO:0007669"/>
    <property type="project" value="UniProtKB-UniRule"/>
</dbReference>
<dbReference type="NCBIfam" id="TIGR01368">
    <property type="entry name" value="CPSaseIIsmall"/>
    <property type="match status" value="1"/>
</dbReference>
<evidence type="ECO:0000256" key="6">
    <source>
        <dbReference type="ARBA" id="ARBA00022962"/>
    </source>
</evidence>
<feature type="binding site" evidence="8">
    <location>
        <position position="251"/>
    </location>
    <ligand>
        <name>L-glutamine</name>
        <dbReference type="ChEBI" id="CHEBI:58359"/>
    </ligand>
</feature>
<feature type="domain" description="Carbamoyl-phosphate synthase small subunit N-terminal" evidence="9">
    <location>
        <begin position="1"/>
        <end position="131"/>
    </location>
</feature>
<dbReference type="InterPro" id="IPR017926">
    <property type="entry name" value="GATASE"/>
</dbReference>
<feature type="binding site" evidence="8">
    <location>
        <position position="248"/>
    </location>
    <ligand>
        <name>L-glutamine</name>
        <dbReference type="ChEBI" id="CHEBI:58359"/>
    </ligand>
</feature>
<keyword evidence="8" id="KW-0665">Pyrimidine biosynthesis</keyword>
<dbReference type="EMBL" id="QLYR01000008">
    <property type="protein sequence ID" value="RAQ25536.1"/>
    <property type="molecule type" value="Genomic_DNA"/>
</dbReference>
<comment type="catalytic activity">
    <reaction evidence="8">
        <text>L-glutamine + H2O = L-glutamate + NH4(+)</text>
        <dbReference type="Rhea" id="RHEA:15889"/>
        <dbReference type="ChEBI" id="CHEBI:15377"/>
        <dbReference type="ChEBI" id="CHEBI:28938"/>
        <dbReference type="ChEBI" id="CHEBI:29985"/>
        <dbReference type="ChEBI" id="CHEBI:58359"/>
    </reaction>
</comment>
<dbReference type="GO" id="GO:0006541">
    <property type="term" value="P:glutamine metabolic process"/>
    <property type="evidence" value="ECO:0007669"/>
    <property type="project" value="InterPro"/>
</dbReference>
<dbReference type="SUPFAM" id="SSF52317">
    <property type="entry name" value="Class I glutamine amidotransferase-like"/>
    <property type="match status" value="1"/>
</dbReference>
<dbReference type="Gene3D" id="3.50.30.20">
    <property type="entry name" value="Carbamoyl-phosphate synthase small subunit, N-terminal domain"/>
    <property type="match status" value="1"/>
</dbReference>